<evidence type="ECO:0000256" key="1">
    <source>
        <dbReference type="SAM" id="MobiDB-lite"/>
    </source>
</evidence>
<name>A0ABD1GWB3_SALDI</name>
<dbReference type="Proteomes" id="UP001567538">
    <property type="component" value="Unassembled WGS sequence"/>
</dbReference>
<comment type="caution">
    <text evidence="2">The sequence shown here is derived from an EMBL/GenBank/DDBJ whole genome shotgun (WGS) entry which is preliminary data.</text>
</comment>
<accession>A0ABD1GWB3</accession>
<dbReference type="PANTHER" id="PTHR34361:SF2">
    <property type="entry name" value="OS08G0157800 PROTEIN"/>
    <property type="match status" value="1"/>
</dbReference>
<organism evidence="2 3">
    <name type="scientific">Salvia divinorum</name>
    <name type="common">Maria pastora</name>
    <name type="synonym">Diviner's sage</name>
    <dbReference type="NCBI Taxonomy" id="28513"/>
    <lineage>
        <taxon>Eukaryota</taxon>
        <taxon>Viridiplantae</taxon>
        <taxon>Streptophyta</taxon>
        <taxon>Embryophyta</taxon>
        <taxon>Tracheophyta</taxon>
        <taxon>Spermatophyta</taxon>
        <taxon>Magnoliopsida</taxon>
        <taxon>eudicotyledons</taxon>
        <taxon>Gunneridae</taxon>
        <taxon>Pentapetalae</taxon>
        <taxon>asterids</taxon>
        <taxon>lamiids</taxon>
        <taxon>Lamiales</taxon>
        <taxon>Lamiaceae</taxon>
        <taxon>Nepetoideae</taxon>
        <taxon>Mentheae</taxon>
        <taxon>Salviinae</taxon>
        <taxon>Salvia</taxon>
        <taxon>Salvia subgen. Calosphace</taxon>
    </lineage>
</organism>
<protein>
    <submittedName>
        <fullName evidence="2">Uncharacterized protein</fullName>
    </submittedName>
</protein>
<dbReference type="AlphaFoldDB" id="A0ABD1GWB3"/>
<proteinExistence type="predicted"/>
<gene>
    <name evidence="2" type="ORF">AAHA92_23793</name>
</gene>
<feature type="region of interest" description="Disordered" evidence="1">
    <location>
        <begin position="298"/>
        <end position="358"/>
    </location>
</feature>
<feature type="compositionally biased region" description="Low complexity" evidence="1">
    <location>
        <begin position="15"/>
        <end position="24"/>
    </location>
</feature>
<feature type="compositionally biased region" description="Low complexity" evidence="1">
    <location>
        <begin position="32"/>
        <end position="41"/>
    </location>
</feature>
<dbReference type="EMBL" id="JBEAFC010000008">
    <property type="protein sequence ID" value="KAL1547299.1"/>
    <property type="molecule type" value="Genomic_DNA"/>
</dbReference>
<dbReference type="PANTHER" id="PTHR34361">
    <property type="entry name" value="OS08G0157800 PROTEIN"/>
    <property type="match status" value="1"/>
</dbReference>
<feature type="region of interest" description="Disordered" evidence="1">
    <location>
        <begin position="1"/>
        <end position="41"/>
    </location>
</feature>
<evidence type="ECO:0000313" key="2">
    <source>
        <dbReference type="EMBL" id="KAL1547299.1"/>
    </source>
</evidence>
<reference evidence="2 3" key="1">
    <citation type="submission" date="2024-06" db="EMBL/GenBank/DDBJ databases">
        <title>A chromosome level genome sequence of Diviner's sage (Salvia divinorum).</title>
        <authorList>
            <person name="Ford S.A."/>
            <person name="Ro D.-K."/>
            <person name="Ness R.W."/>
            <person name="Phillips M.A."/>
        </authorList>
    </citation>
    <scope>NUCLEOTIDE SEQUENCE [LARGE SCALE GENOMIC DNA]</scope>
    <source>
        <strain evidence="2">SAF-2024a</strain>
        <tissue evidence="2">Leaf</tissue>
    </source>
</reference>
<keyword evidence="3" id="KW-1185">Reference proteome</keyword>
<sequence>MMGLSSMGYGGGGNSSTSNLSASAPPFTVDRLNPNPNSNPLLHYSDYGAEPFPQSSHYPIGADASIDSSEMISDDYRFSASASVRNSGYGGDVKPYYSPYAASLVGEDGVLGEDEGSRYNVGGRSRGLSVAPQHDYARSLFDLEYGTRWVDGLGFDDGKRGKRSEVDGKFLSEKLFVGGSNGYGNQLYHGGCDSENRNQFKEDSGILYKNLHQVPDREVYTGSSSTGYMEDKSCLEQQFGFFHYDSCKTLVTTSGPPYPEPYPPLASCATEKNLPNYKNLSSPYENCVRHVDAPYHGRVSVGRSSPTVVIRPPPASRLDSGQGNASRKPAGSENAAGVNIMDSDYSNPSKPDDSGLKPLFKSKDVPFETSPFKFFKQGNVSSANVKVLSRPPTTEDTSDSEAMLGSQLSHVNVSSGFSKTGDDIQAVDSTEEPSDFMDHHSTAVDSPCWKGAPSSPFSVFDIESGNCDLVKVNLVEQYGFGHGEHPSLQSIDSNRVFSEKVDCNMGNENERGINGMKLGFEKTLEAICSTSEQTLLDCIADRVWIPPATRSNGAEFSGGITKDCNRLNDLTSVFDFQVSDTNYLFGEGCAGMAVNDVSEGASVAVLAAEKVLASPASQEDPIERSVVPDPRLDVSSIVKSMHSLSELLRFHISSDICPIGAENAEILEHAISNLSSCLSKNDVQVLSTNNPELKDLSGETSLRETCCGDTISRGPRTKGEVSNSCTEPGTKCDVSNSCTDPGKKISPIVSTLRDDFHINRDDDMAKAIKKVLEQNFEIDEDMHSQALLFKNLWLEAEAKLCSISYKARFERMKAQMAGVKLKAPKEDGDVAEMASELCISPDSVIMSVLAPESHVEALPKPASLEASASGASGRLNCIESSVLARLSILKSREDNLNPVYTEEQQRPEIVDSKRADSITARFNILKSREESSKLVGVDKGNPPRAIPDEKHFWPLVRGQLVDAGGGKFDSYFQHAAGYESPVEYSGSVTINAASHLMKSGSRTIRETLINPGWRDSLSSSEWEHVLKEDFSLQN</sequence>
<evidence type="ECO:0000313" key="3">
    <source>
        <dbReference type="Proteomes" id="UP001567538"/>
    </source>
</evidence>